<keyword evidence="4" id="KW-1185">Reference proteome</keyword>
<dbReference type="PANTHER" id="PTHR10210">
    <property type="entry name" value="RIBOSE-PHOSPHATE DIPHOSPHOKINASE FAMILY MEMBER"/>
    <property type="match status" value="1"/>
</dbReference>
<dbReference type="Proteomes" id="UP000605974">
    <property type="component" value="Segment"/>
</dbReference>
<proteinExistence type="predicted"/>
<dbReference type="SMART" id="SM01400">
    <property type="entry name" value="Pribosyltran_N"/>
    <property type="match status" value="1"/>
</dbReference>
<evidence type="ECO:0000259" key="2">
    <source>
        <dbReference type="Pfam" id="PF13793"/>
    </source>
</evidence>
<dbReference type="Pfam" id="PF13793">
    <property type="entry name" value="Pribosyltran_N"/>
    <property type="match status" value="1"/>
</dbReference>
<dbReference type="PANTHER" id="PTHR10210:SF41">
    <property type="entry name" value="RIBOSE-PHOSPHATE PYROPHOSPHOKINASE 1, CHLOROPLASTIC"/>
    <property type="match status" value="1"/>
</dbReference>
<dbReference type="GO" id="GO:0000287">
    <property type="term" value="F:magnesium ion binding"/>
    <property type="evidence" value="ECO:0007669"/>
    <property type="project" value="InterPro"/>
</dbReference>
<reference evidence="3" key="1">
    <citation type="submission" date="2020-10" db="EMBL/GenBank/DDBJ databases">
        <authorList>
            <person name="Ni P."/>
        </authorList>
    </citation>
    <scope>NUCLEOTIDE SEQUENCE</scope>
</reference>
<dbReference type="InterPro" id="IPR029099">
    <property type="entry name" value="Pribosyltran_N"/>
</dbReference>
<dbReference type="GO" id="GO:0004749">
    <property type="term" value="F:ribose phosphate diphosphokinase activity"/>
    <property type="evidence" value="ECO:0007669"/>
    <property type="project" value="TreeGrafter"/>
</dbReference>
<dbReference type="SUPFAM" id="SSF53271">
    <property type="entry name" value="PRTase-like"/>
    <property type="match status" value="2"/>
</dbReference>
<gene>
    <name evidence="3" type="ORF">PN09_032</name>
</gene>
<evidence type="ECO:0000313" key="4">
    <source>
        <dbReference type="Proteomes" id="UP000605974"/>
    </source>
</evidence>
<dbReference type="GO" id="GO:0006015">
    <property type="term" value="P:5-phosphoribose 1-diphosphate biosynthetic process"/>
    <property type="evidence" value="ECO:0007669"/>
    <property type="project" value="TreeGrafter"/>
</dbReference>
<evidence type="ECO:0000256" key="1">
    <source>
        <dbReference type="ARBA" id="ARBA00022727"/>
    </source>
</evidence>
<dbReference type="Gene3D" id="3.40.50.2020">
    <property type="match status" value="2"/>
</dbReference>
<dbReference type="EMBL" id="MW175491">
    <property type="protein sequence ID" value="QPB10453.1"/>
    <property type="molecule type" value="Genomic_DNA"/>
</dbReference>
<dbReference type="InterPro" id="IPR005946">
    <property type="entry name" value="Rib-P_diPkinase"/>
</dbReference>
<dbReference type="CDD" id="cd06223">
    <property type="entry name" value="PRTases_typeI"/>
    <property type="match status" value="1"/>
</dbReference>
<feature type="domain" description="Ribose-phosphate pyrophosphokinase N-terminal" evidence="2">
    <location>
        <begin position="25"/>
        <end position="121"/>
    </location>
</feature>
<dbReference type="InterPro" id="IPR000836">
    <property type="entry name" value="PRTase_dom"/>
</dbReference>
<sequence>MAWNTGFNENLFYTLNGSRNQRVSVSTMTFPGGEVGVNINTGSTDWKQGYLSNVTRIDLVAKIQNSDQLMAMFLATDALRRVYPLAQIDLLIPYFPYARQDRVCNAGEALSVKVIATLINAQNYATVTVLDPHSAVVVGCLDRVFVTDQFDAFGRIKQDWSNWILVAPDMGAAKKTEDFAKRVGAANVLQCNKKRNLADGKILGMELLNPEILTVGCKLLVLDDICDGGRTFIEVSNAIELASPTSEHNYLDYTIELAVTHGIFSKGVGVLTDHFDRVYTTDSLPQTEHPKLTVMKY</sequence>
<name>A0A7S8BC26_9CAUD</name>
<keyword evidence="1" id="KW-0545">Nucleotide biosynthesis</keyword>
<accession>A0A7S8BC26</accession>
<protein>
    <recommendedName>
        <fullName evidence="2">Ribose-phosphate pyrophosphokinase N-terminal domain-containing protein</fullName>
    </recommendedName>
</protein>
<organism evidence="3 4">
    <name type="scientific">Pseudomonas phage PN09</name>
    <dbReference type="NCBI Taxonomy" id="2782564"/>
    <lineage>
        <taxon>Viruses</taxon>
        <taxon>Duplodnaviria</taxon>
        <taxon>Heunggongvirae</taxon>
        <taxon>Uroviricota</taxon>
        <taxon>Caudoviricetes</taxon>
        <taxon>Vandenendeviridae</taxon>
        <taxon>Gorskivirinae</taxon>
        <taxon>Otagovirus</taxon>
        <taxon>Otagovirus PN09</taxon>
    </lineage>
</organism>
<dbReference type="GO" id="GO:0006164">
    <property type="term" value="P:purine nucleotide biosynthetic process"/>
    <property type="evidence" value="ECO:0007669"/>
    <property type="project" value="TreeGrafter"/>
</dbReference>
<dbReference type="GO" id="GO:0002189">
    <property type="term" value="C:ribose phosphate diphosphokinase complex"/>
    <property type="evidence" value="ECO:0007669"/>
    <property type="project" value="TreeGrafter"/>
</dbReference>
<dbReference type="InterPro" id="IPR029057">
    <property type="entry name" value="PRTase-like"/>
</dbReference>
<evidence type="ECO:0000313" key="3">
    <source>
        <dbReference type="EMBL" id="QPB10453.1"/>
    </source>
</evidence>